<accession>A0A226DN57</accession>
<proteinExistence type="predicted"/>
<organism evidence="3 4">
    <name type="scientific">Folsomia candida</name>
    <name type="common">Springtail</name>
    <dbReference type="NCBI Taxonomy" id="158441"/>
    <lineage>
        <taxon>Eukaryota</taxon>
        <taxon>Metazoa</taxon>
        <taxon>Ecdysozoa</taxon>
        <taxon>Arthropoda</taxon>
        <taxon>Hexapoda</taxon>
        <taxon>Collembola</taxon>
        <taxon>Entomobryomorpha</taxon>
        <taxon>Isotomoidea</taxon>
        <taxon>Isotomidae</taxon>
        <taxon>Proisotominae</taxon>
        <taxon>Folsomia</taxon>
    </lineage>
</organism>
<dbReference type="EMBL" id="LNIX01000015">
    <property type="protein sequence ID" value="OXA46438.1"/>
    <property type="molecule type" value="Genomic_DNA"/>
</dbReference>
<evidence type="ECO:0000256" key="1">
    <source>
        <dbReference type="SAM" id="Coils"/>
    </source>
</evidence>
<name>A0A226DN57_FOLCA</name>
<evidence type="ECO:0000313" key="3">
    <source>
        <dbReference type="EMBL" id="OXA46438.1"/>
    </source>
</evidence>
<evidence type="ECO:0000256" key="2">
    <source>
        <dbReference type="SAM" id="Phobius"/>
    </source>
</evidence>
<feature type="transmembrane region" description="Helical" evidence="2">
    <location>
        <begin position="104"/>
        <end position="130"/>
    </location>
</feature>
<dbReference type="Proteomes" id="UP000198287">
    <property type="component" value="Unassembled WGS sequence"/>
</dbReference>
<dbReference type="AlphaFoldDB" id="A0A226DN57"/>
<protein>
    <submittedName>
        <fullName evidence="3">Uncharacterized protein</fullName>
    </submittedName>
</protein>
<feature type="transmembrane region" description="Helical" evidence="2">
    <location>
        <begin position="21"/>
        <end position="42"/>
    </location>
</feature>
<feature type="transmembrane region" description="Helical" evidence="2">
    <location>
        <begin position="73"/>
        <end position="97"/>
    </location>
</feature>
<keyword evidence="2" id="KW-0472">Membrane</keyword>
<feature type="transmembrane region" description="Helical" evidence="2">
    <location>
        <begin position="136"/>
        <end position="157"/>
    </location>
</feature>
<keyword evidence="2" id="KW-1133">Transmembrane helix</keyword>
<evidence type="ECO:0000313" key="4">
    <source>
        <dbReference type="Proteomes" id="UP000198287"/>
    </source>
</evidence>
<feature type="coiled-coil region" evidence="1">
    <location>
        <begin position="45"/>
        <end position="72"/>
    </location>
</feature>
<keyword evidence="4" id="KW-1185">Reference proteome</keyword>
<comment type="caution">
    <text evidence="3">The sequence shown here is derived from an EMBL/GenBank/DDBJ whole genome shotgun (WGS) entry which is preliminary data.</text>
</comment>
<sequence>MAFCRCRSVACCCLDSRTGSVLTGMLNLVFGTVGLVSLYFILTGLTQEMNQLQRTERLSSKIEQKLDDLAERYWAILLSYAFSSVVTFLVGITVILSTVKNNEYLLLISVVMSGILIIAVFSISVILFVLSFPSSFIAPHWIWGLVQTYFSMVLLTYRNDIVHYKPEIHEDNDFDDGDE</sequence>
<keyword evidence="2" id="KW-0812">Transmembrane</keyword>
<keyword evidence="1" id="KW-0175">Coiled coil</keyword>
<dbReference type="OMA" id="IEYNERM"/>
<reference evidence="3 4" key="1">
    <citation type="submission" date="2015-12" db="EMBL/GenBank/DDBJ databases">
        <title>The genome of Folsomia candida.</title>
        <authorList>
            <person name="Faddeeva A."/>
            <person name="Derks M.F."/>
            <person name="Anvar Y."/>
            <person name="Smit S."/>
            <person name="Van Straalen N."/>
            <person name="Roelofs D."/>
        </authorList>
    </citation>
    <scope>NUCLEOTIDE SEQUENCE [LARGE SCALE GENOMIC DNA]</scope>
    <source>
        <strain evidence="3 4">VU population</strain>
        <tissue evidence="3">Whole body</tissue>
    </source>
</reference>
<gene>
    <name evidence="3" type="ORF">Fcan01_18653</name>
</gene>